<evidence type="ECO:0000313" key="3">
    <source>
        <dbReference type="EMBL" id="OBQ65034.1"/>
    </source>
</evidence>
<name>A0A6M7TVW5_RHILI</name>
<dbReference type="PANTHER" id="PTHR43639:SF1">
    <property type="entry name" value="SHORT-CHAIN DEHYDROGENASE_REDUCTASE FAMILY PROTEIN"/>
    <property type="match status" value="1"/>
</dbReference>
<dbReference type="PRINTS" id="PR00081">
    <property type="entry name" value="GDHRDH"/>
</dbReference>
<comment type="caution">
    <text evidence="3">The sequence shown here is derived from an EMBL/GenBank/DDBJ whole genome shotgun (WGS) entry which is preliminary data.</text>
</comment>
<organism evidence="3 4">
    <name type="scientific">Rhizobium loti</name>
    <name type="common">Mesorhizobium loti</name>
    <dbReference type="NCBI Taxonomy" id="381"/>
    <lineage>
        <taxon>Bacteria</taxon>
        <taxon>Pseudomonadati</taxon>
        <taxon>Pseudomonadota</taxon>
        <taxon>Alphaproteobacteria</taxon>
        <taxon>Hyphomicrobiales</taxon>
        <taxon>Phyllobacteriaceae</taxon>
        <taxon>Mesorhizobium</taxon>
    </lineage>
</organism>
<gene>
    <name evidence="3" type="ORF">A8145_12460</name>
</gene>
<proteinExistence type="inferred from homology"/>
<dbReference type="Gene3D" id="3.40.50.720">
    <property type="entry name" value="NAD(P)-binding Rossmann-like Domain"/>
    <property type="match status" value="1"/>
</dbReference>
<sequence length="199" mass="20815">MEIDLAGATIALEGPGNPLVEAALATLRANGGRIVEGVRARPVGMLPPDILLVSCPLRPGTTAEDPPTLYADARKAAVAMTERGSGRIVFLISATAGMPMRRHPRFSMENASILAGMRTLAMEFGPKVLVNAVGFGAVEAETMVSGDKAMLSHTPVGRAGRIEEAVAAVLFFCDPLNTYTTGQMLGVDGGWTAGYGRNF</sequence>
<comment type="similarity">
    <text evidence="1">Belongs to the short-chain dehydrogenases/reductases (SDR) family.</text>
</comment>
<dbReference type="SUPFAM" id="SSF51735">
    <property type="entry name" value="NAD(P)-binding Rossmann-fold domains"/>
    <property type="match status" value="1"/>
</dbReference>
<keyword evidence="2" id="KW-0560">Oxidoreductase</keyword>
<evidence type="ECO:0000256" key="2">
    <source>
        <dbReference type="ARBA" id="ARBA00023002"/>
    </source>
</evidence>
<dbReference type="InterPro" id="IPR036291">
    <property type="entry name" value="NAD(P)-bd_dom_sf"/>
</dbReference>
<evidence type="ECO:0000256" key="1">
    <source>
        <dbReference type="ARBA" id="ARBA00006484"/>
    </source>
</evidence>
<dbReference type="EMBL" id="LYTK01000012">
    <property type="protein sequence ID" value="OBQ65034.1"/>
    <property type="molecule type" value="Genomic_DNA"/>
</dbReference>
<dbReference type="AlphaFoldDB" id="A0A6M7TVW5"/>
<dbReference type="InterPro" id="IPR002347">
    <property type="entry name" value="SDR_fam"/>
</dbReference>
<accession>A0A6M7TVW5</accession>
<reference evidence="3 4" key="1">
    <citation type="submission" date="2016-05" db="EMBL/GenBank/DDBJ databases">
        <authorList>
            <person name="Ramsay J.P."/>
        </authorList>
    </citation>
    <scope>NUCLEOTIDE SEQUENCE [LARGE SCALE GENOMIC DNA]</scope>
    <source>
        <strain evidence="3 4">NZP2042</strain>
    </source>
</reference>
<dbReference type="PANTHER" id="PTHR43639">
    <property type="entry name" value="OXIDOREDUCTASE, SHORT-CHAIN DEHYDROGENASE/REDUCTASE FAMILY (AFU_ORTHOLOGUE AFUA_5G02870)"/>
    <property type="match status" value="1"/>
</dbReference>
<protein>
    <submittedName>
        <fullName evidence="3">Pteridine reductase</fullName>
    </submittedName>
</protein>
<dbReference type="Pfam" id="PF13561">
    <property type="entry name" value="adh_short_C2"/>
    <property type="match status" value="1"/>
</dbReference>
<dbReference type="Proteomes" id="UP000093737">
    <property type="component" value="Unassembled WGS sequence"/>
</dbReference>
<evidence type="ECO:0000313" key="4">
    <source>
        <dbReference type="Proteomes" id="UP000093737"/>
    </source>
</evidence>
<dbReference type="GO" id="GO:0016491">
    <property type="term" value="F:oxidoreductase activity"/>
    <property type="evidence" value="ECO:0007669"/>
    <property type="project" value="UniProtKB-KW"/>
</dbReference>